<feature type="transmembrane region" description="Helical" evidence="1">
    <location>
        <begin position="34"/>
        <end position="50"/>
    </location>
</feature>
<feature type="transmembrane region" description="Helical" evidence="1">
    <location>
        <begin position="12"/>
        <end position="28"/>
    </location>
</feature>
<comment type="caution">
    <text evidence="2">The sequence shown here is derived from an EMBL/GenBank/DDBJ whole genome shotgun (WGS) entry which is preliminary data.</text>
</comment>
<name>A0ABQ5NC26_9CLOT</name>
<evidence type="ECO:0000313" key="3">
    <source>
        <dbReference type="Proteomes" id="UP001208567"/>
    </source>
</evidence>
<dbReference type="EMBL" id="BRXR01000001">
    <property type="protein sequence ID" value="GLC32753.1"/>
    <property type="molecule type" value="Genomic_DNA"/>
</dbReference>
<evidence type="ECO:0000313" key="2">
    <source>
        <dbReference type="EMBL" id="GLC32753.1"/>
    </source>
</evidence>
<proteinExistence type="predicted"/>
<accession>A0ABQ5NC26</accession>
<sequence>MSKKRYNKKVNIGWIVGAVGVGIVLTFIVPIWGWIIAVGAGLIFAGWYIIEHSHH</sequence>
<evidence type="ECO:0000256" key="1">
    <source>
        <dbReference type="SAM" id="Phobius"/>
    </source>
</evidence>
<gene>
    <name evidence="2" type="ORF">bsdE14_41630</name>
</gene>
<keyword evidence="1" id="KW-0812">Transmembrane</keyword>
<keyword evidence="3" id="KW-1185">Reference proteome</keyword>
<dbReference type="Proteomes" id="UP001208567">
    <property type="component" value="Unassembled WGS sequence"/>
</dbReference>
<keyword evidence="1" id="KW-0472">Membrane</keyword>
<protein>
    <submittedName>
        <fullName evidence="2">Uncharacterized protein</fullName>
    </submittedName>
</protein>
<reference evidence="2 3" key="1">
    <citation type="journal article" date="2024" name="Int. J. Syst. Evol. Microbiol.">
        <title>Clostridium omnivorum sp. nov., isolated from anoxic soil under the treatment of reductive soil disinfestation.</title>
        <authorList>
            <person name="Ueki A."/>
            <person name="Tonouchi A."/>
            <person name="Kaku N."/>
            <person name="Honma S."/>
            <person name="Ueki K."/>
        </authorList>
    </citation>
    <scope>NUCLEOTIDE SEQUENCE [LARGE SCALE GENOMIC DNA]</scope>
    <source>
        <strain evidence="2 3">E14</strain>
    </source>
</reference>
<dbReference type="RefSeq" id="WP_264852061.1">
    <property type="nucleotide sequence ID" value="NZ_BRXR01000001.1"/>
</dbReference>
<organism evidence="2 3">
    <name type="scientific">Clostridium omnivorum</name>
    <dbReference type="NCBI Taxonomy" id="1604902"/>
    <lineage>
        <taxon>Bacteria</taxon>
        <taxon>Bacillati</taxon>
        <taxon>Bacillota</taxon>
        <taxon>Clostridia</taxon>
        <taxon>Eubacteriales</taxon>
        <taxon>Clostridiaceae</taxon>
        <taxon>Clostridium</taxon>
    </lineage>
</organism>
<keyword evidence="1" id="KW-1133">Transmembrane helix</keyword>